<reference evidence="3" key="1">
    <citation type="submission" date="2020-05" db="EMBL/GenBank/DDBJ databases">
        <title>Mycena genomes resolve the evolution of fungal bioluminescence.</title>
        <authorList>
            <person name="Tsai I.J."/>
        </authorList>
    </citation>
    <scope>NUCLEOTIDE SEQUENCE</scope>
    <source>
        <strain evidence="3">CCC161011</strain>
    </source>
</reference>
<dbReference type="Proteomes" id="UP000620124">
    <property type="component" value="Unassembled WGS sequence"/>
</dbReference>
<dbReference type="PANTHER" id="PTHR46364">
    <property type="entry name" value="OS08G0421900 PROTEIN"/>
    <property type="match status" value="1"/>
</dbReference>
<keyword evidence="4" id="KW-1185">Reference proteome</keyword>
<sequence>MPKGRPRLTLKKKRTNQAPVRLGRDKDAPTADEWAIMHQYRTFQVSDEDRNEFDFSIDDFARVLPNKREVGEPIETYEYWVCRILDVRAKDVTDVWVQVEWLYSAREAAGIDRKFKASHCGKFERLKSNHVDYISSSVFDGLVQVKHYDETALDQEPIGADEFYYRYTVDIIKKSISPTPRATCAACRKYYHSSCIVSPSTTAFRDRLDFLLADPDTGAPLQLPLNESASAGPPTKRRRASHAAIPSPNPMGLGPLLAALPPALIRAAAQPIVRGGILGVAGNVAAVVAARRVVCGALREGTAAEGWEKRMPEGWEKTMPPGWDEEEVVLGEAGAENGVLTPKAKISASSRGSKRKGTKGNGKAKTSVMVVLDCPVCGGPI</sequence>
<evidence type="ECO:0000256" key="1">
    <source>
        <dbReference type="SAM" id="MobiDB-lite"/>
    </source>
</evidence>
<evidence type="ECO:0000313" key="4">
    <source>
        <dbReference type="Proteomes" id="UP000620124"/>
    </source>
</evidence>
<protein>
    <submittedName>
        <fullName evidence="3">BAH domain-containing protein</fullName>
    </submittedName>
</protein>
<name>A0A8H6ZA52_9AGAR</name>
<feature type="region of interest" description="Disordered" evidence="1">
    <location>
        <begin position="1"/>
        <end position="27"/>
    </location>
</feature>
<dbReference type="OrthoDB" id="10259622at2759"/>
<feature type="region of interest" description="Disordered" evidence="1">
    <location>
        <begin position="221"/>
        <end position="246"/>
    </location>
</feature>
<comment type="caution">
    <text evidence="3">The sequence shown here is derived from an EMBL/GenBank/DDBJ whole genome shotgun (WGS) entry which is preliminary data.</text>
</comment>
<proteinExistence type="predicted"/>
<dbReference type="AlphaFoldDB" id="A0A8H6ZA52"/>
<feature type="region of interest" description="Disordered" evidence="1">
    <location>
        <begin position="341"/>
        <end position="363"/>
    </location>
</feature>
<dbReference type="PROSITE" id="PS51038">
    <property type="entry name" value="BAH"/>
    <property type="match status" value="1"/>
</dbReference>
<dbReference type="EMBL" id="JACAZI010000001">
    <property type="protein sequence ID" value="KAF7371975.1"/>
    <property type="molecule type" value="Genomic_DNA"/>
</dbReference>
<evidence type="ECO:0000259" key="2">
    <source>
        <dbReference type="PROSITE" id="PS51038"/>
    </source>
</evidence>
<feature type="domain" description="BAH" evidence="2">
    <location>
        <begin position="53"/>
        <end position="180"/>
    </location>
</feature>
<feature type="compositionally biased region" description="Basic residues" evidence="1">
    <location>
        <begin position="1"/>
        <end position="15"/>
    </location>
</feature>
<dbReference type="GO" id="GO:0003682">
    <property type="term" value="F:chromatin binding"/>
    <property type="evidence" value="ECO:0007669"/>
    <property type="project" value="InterPro"/>
</dbReference>
<accession>A0A8H6ZA52</accession>
<gene>
    <name evidence="3" type="ORF">MVEN_00055500</name>
</gene>
<dbReference type="InterPro" id="IPR043151">
    <property type="entry name" value="BAH_sf"/>
</dbReference>
<dbReference type="InterPro" id="IPR001025">
    <property type="entry name" value="BAH_dom"/>
</dbReference>
<organism evidence="3 4">
    <name type="scientific">Mycena venus</name>
    <dbReference type="NCBI Taxonomy" id="2733690"/>
    <lineage>
        <taxon>Eukaryota</taxon>
        <taxon>Fungi</taxon>
        <taxon>Dikarya</taxon>
        <taxon>Basidiomycota</taxon>
        <taxon>Agaricomycotina</taxon>
        <taxon>Agaricomycetes</taxon>
        <taxon>Agaricomycetidae</taxon>
        <taxon>Agaricales</taxon>
        <taxon>Marasmiineae</taxon>
        <taxon>Mycenaceae</taxon>
        <taxon>Mycena</taxon>
    </lineage>
</organism>
<evidence type="ECO:0000313" key="3">
    <source>
        <dbReference type="EMBL" id="KAF7371975.1"/>
    </source>
</evidence>
<dbReference type="CDD" id="cd04370">
    <property type="entry name" value="BAH"/>
    <property type="match status" value="1"/>
</dbReference>
<dbReference type="Gene3D" id="2.30.30.490">
    <property type="match status" value="1"/>
</dbReference>